<dbReference type="OrthoDB" id="7449199at2"/>
<protein>
    <submittedName>
        <fullName evidence="2">Uncharacterized protein</fullName>
    </submittedName>
</protein>
<comment type="caution">
    <text evidence="2">The sequence shown here is derived from an EMBL/GenBank/DDBJ whole genome shotgun (WGS) entry which is preliminary data.</text>
</comment>
<dbReference type="Proteomes" id="UP000256310">
    <property type="component" value="Unassembled WGS sequence"/>
</dbReference>
<keyword evidence="3" id="KW-1185">Reference proteome</keyword>
<gene>
    <name evidence="2" type="ORF">DFR46_1013</name>
</gene>
<reference evidence="2 3" key="1">
    <citation type="submission" date="2018-07" db="EMBL/GenBank/DDBJ databases">
        <title>Genomic Encyclopedia of Type Strains, Phase IV (KMG-IV): sequencing the most valuable type-strain genomes for metagenomic binning, comparative biology and taxonomic classification.</title>
        <authorList>
            <person name="Goeker M."/>
        </authorList>
    </citation>
    <scope>NUCLEOTIDE SEQUENCE [LARGE SCALE GENOMIC DNA]</scope>
    <source>
        <strain evidence="2 3">DSM 26725</strain>
    </source>
</reference>
<evidence type="ECO:0000313" key="3">
    <source>
        <dbReference type="Proteomes" id="UP000256310"/>
    </source>
</evidence>
<name>A0A3D9FE26_9SPHN</name>
<dbReference type="EMBL" id="QRDP01000004">
    <property type="protein sequence ID" value="RED16003.1"/>
    <property type="molecule type" value="Genomic_DNA"/>
</dbReference>
<evidence type="ECO:0000313" key="2">
    <source>
        <dbReference type="EMBL" id="RED16003.1"/>
    </source>
</evidence>
<keyword evidence="1" id="KW-0472">Membrane</keyword>
<feature type="transmembrane region" description="Helical" evidence="1">
    <location>
        <begin position="67"/>
        <end position="88"/>
    </location>
</feature>
<accession>A0A3D9FE26</accession>
<feature type="transmembrane region" description="Helical" evidence="1">
    <location>
        <begin position="125"/>
        <end position="147"/>
    </location>
</feature>
<organism evidence="2 3">
    <name type="scientific">Parasphingopyxis lamellibrachiae</name>
    <dbReference type="NCBI Taxonomy" id="680125"/>
    <lineage>
        <taxon>Bacteria</taxon>
        <taxon>Pseudomonadati</taxon>
        <taxon>Pseudomonadota</taxon>
        <taxon>Alphaproteobacteria</taxon>
        <taxon>Sphingomonadales</taxon>
        <taxon>Sphingomonadaceae</taxon>
        <taxon>Parasphingopyxis</taxon>
    </lineage>
</organism>
<keyword evidence="1" id="KW-0812">Transmembrane</keyword>
<evidence type="ECO:0000256" key="1">
    <source>
        <dbReference type="SAM" id="Phobius"/>
    </source>
</evidence>
<keyword evidence="1" id="KW-1133">Transmembrane helix</keyword>
<dbReference type="RefSeq" id="WP_147297620.1">
    <property type="nucleotide sequence ID" value="NZ_QRDP01000004.1"/>
</dbReference>
<proteinExistence type="predicted"/>
<feature type="transmembrane region" description="Helical" evidence="1">
    <location>
        <begin position="42"/>
        <end position="61"/>
    </location>
</feature>
<dbReference type="AlphaFoldDB" id="A0A3D9FE26"/>
<sequence length="149" mass="15515">MLMDEIDVAAATGADGVEVQEAREGRRGPTHEARTFDLPGSIWAIMFLSYGVFFGSLALTVGGTFDALGMVIISVCYTVMFFGTAIVMSRVARNHRPEQGAGAVHSGPVETATGPLGYGAAAAQILTVPILFAFFAICIGLISALTLTG</sequence>